<accession>A0A4Y8RDM9</accession>
<sequence>MPTISIFYGIVIRMYYFDHNPPHFHAQYGSARALVRLSDGEVLAGHLPTTAERLVRQWAVDRHNALLLNWQRASAGEPLERIPGPDGDGNE</sequence>
<dbReference type="AlphaFoldDB" id="A0A4Y8RDM9"/>
<gene>
    <name evidence="1" type="ORF">E3C22_15910</name>
</gene>
<name>A0A4Y8RDM9_9HYPH</name>
<comment type="caution">
    <text evidence="1">The sequence shown here is derived from an EMBL/GenBank/DDBJ whole genome shotgun (WGS) entry which is preliminary data.</text>
</comment>
<reference evidence="1 2" key="1">
    <citation type="submission" date="2019-03" db="EMBL/GenBank/DDBJ databases">
        <title>Jiella endophytica sp. nov., a novel endophytic bacterium isolated from root of Ficus microcarpa Linn. f.</title>
        <authorList>
            <person name="Tuo L."/>
        </authorList>
    </citation>
    <scope>NUCLEOTIDE SEQUENCE [LARGE SCALE GENOMIC DNA]</scope>
    <source>
        <strain evidence="1 2">CBS5Q-3</strain>
    </source>
</reference>
<proteinExistence type="predicted"/>
<dbReference type="Pfam" id="PF13711">
    <property type="entry name" value="DUF4160"/>
    <property type="match status" value="1"/>
</dbReference>
<protein>
    <submittedName>
        <fullName evidence="1">DUF4160 domain-containing protein</fullName>
    </submittedName>
</protein>
<evidence type="ECO:0000313" key="2">
    <source>
        <dbReference type="Proteomes" id="UP000298179"/>
    </source>
</evidence>
<dbReference type="RefSeq" id="WP_134763052.1">
    <property type="nucleotide sequence ID" value="NZ_SOZD01000005.1"/>
</dbReference>
<organism evidence="1 2">
    <name type="scientific">Jiella endophytica</name>
    <dbReference type="NCBI Taxonomy" id="2558362"/>
    <lineage>
        <taxon>Bacteria</taxon>
        <taxon>Pseudomonadati</taxon>
        <taxon>Pseudomonadota</taxon>
        <taxon>Alphaproteobacteria</taxon>
        <taxon>Hyphomicrobiales</taxon>
        <taxon>Aurantimonadaceae</taxon>
        <taxon>Jiella</taxon>
    </lineage>
</organism>
<dbReference type="Proteomes" id="UP000298179">
    <property type="component" value="Unassembled WGS sequence"/>
</dbReference>
<evidence type="ECO:0000313" key="1">
    <source>
        <dbReference type="EMBL" id="TFF20402.1"/>
    </source>
</evidence>
<dbReference type="InterPro" id="IPR025427">
    <property type="entry name" value="DUF4160"/>
</dbReference>
<dbReference type="OrthoDB" id="122670at2"/>
<dbReference type="EMBL" id="SOZD01000005">
    <property type="protein sequence ID" value="TFF20402.1"/>
    <property type="molecule type" value="Genomic_DNA"/>
</dbReference>
<keyword evidence="2" id="KW-1185">Reference proteome</keyword>